<reference evidence="2" key="1">
    <citation type="submission" date="2020-10" db="EMBL/GenBank/DDBJ databases">
        <authorList>
            <person name="Gilroy R."/>
        </authorList>
    </citation>
    <scope>NUCLEOTIDE SEQUENCE</scope>
    <source>
        <strain evidence="2">G3-3990</strain>
    </source>
</reference>
<dbReference type="Pfam" id="PF00656">
    <property type="entry name" value="Peptidase_C14"/>
    <property type="match status" value="1"/>
</dbReference>
<dbReference type="GO" id="GO:0006508">
    <property type="term" value="P:proteolysis"/>
    <property type="evidence" value="ECO:0007669"/>
    <property type="project" value="InterPro"/>
</dbReference>
<dbReference type="EMBL" id="JADIMG010000008">
    <property type="protein sequence ID" value="MBO8458950.1"/>
    <property type="molecule type" value="Genomic_DNA"/>
</dbReference>
<dbReference type="Gene3D" id="3.40.50.1460">
    <property type="match status" value="1"/>
</dbReference>
<organism evidence="2 3">
    <name type="scientific">Candidatus Gallipaludibacter merdavium</name>
    <dbReference type="NCBI Taxonomy" id="2840839"/>
    <lineage>
        <taxon>Bacteria</taxon>
        <taxon>Pseudomonadati</taxon>
        <taxon>Bacteroidota</taxon>
        <taxon>Bacteroidia</taxon>
        <taxon>Bacteroidales</taxon>
        <taxon>Candidatus Gallipaludibacter</taxon>
    </lineage>
</organism>
<gene>
    <name evidence="2" type="ORF">IAA73_01240</name>
</gene>
<comment type="caution">
    <text evidence="2">The sequence shown here is derived from an EMBL/GenBank/DDBJ whole genome shotgun (WGS) entry which is preliminary data.</text>
</comment>
<feature type="domain" description="Peptidase C14 caspase" evidence="1">
    <location>
        <begin position="25"/>
        <end position="247"/>
    </location>
</feature>
<protein>
    <submittedName>
        <fullName evidence="2">Caspase family protein</fullName>
    </submittedName>
</protein>
<dbReference type="InterPro" id="IPR011600">
    <property type="entry name" value="Pept_C14_caspase"/>
</dbReference>
<dbReference type="GO" id="GO:0005737">
    <property type="term" value="C:cytoplasm"/>
    <property type="evidence" value="ECO:0007669"/>
    <property type="project" value="TreeGrafter"/>
</dbReference>
<dbReference type="PANTHER" id="PTHR48104:SF30">
    <property type="entry name" value="METACASPASE-1"/>
    <property type="match status" value="1"/>
</dbReference>
<reference evidence="2" key="2">
    <citation type="journal article" date="2021" name="PeerJ">
        <title>Extensive microbial diversity within the chicken gut microbiome revealed by metagenomics and culture.</title>
        <authorList>
            <person name="Gilroy R."/>
            <person name="Ravi A."/>
            <person name="Getino M."/>
            <person name="Pursley I."/>
            <person name="Horton D.L."/>
            <person name="Alikhan N.F."/>
            <person name="Baker D."/>
            <person name="Gharbi K."/>
            <person name="Hall N."/>
            <person name="Watson M."/>
            <person name="Adriaenssens E.M."/>
            <person name="Foster-Nyarko E."/>
            <person name="Jarju S."/>
            <person name="Secka A."/>
            <person name="Antonio M."/>
            <person name="Oren A."/>
            <person name="Chaudhuri R.R."/>
            <person name="La Ragione R."/>
            <person name="Hildebrand F."/>
            <person name="Pallen M.J."/>
        </authorList>
    </citation>
    <scope>NUCLEOTIDE SEQUENCE</scope>
    <source>
        <strain evidence="2">G3-3990</strain>
    </source>
</reference>
<sequence>MKNLQRILLILLSVLLIVPLQAQTRRALVIGLGEQEDKSWAKINGDKDVPYVKEMLIKSGYKDIVTLVNRQATKAGIVSAFTALAAQCESGDRVYIHFSGHGQLVTDVDGDEKNDSLDEAWIPYDAYLKYGEKDRGEKHLTDDDINEFLTKIKNKIGDDGKMLVVVDACHSGDSSRGGERTENLSGLDETIRGVKNVFMIPVKERGNVARLEENWLTLSACKDYQFNQEMKVPQVGKLTYALYTASLKGNVTMEGIKVFMAKHRGILPQTPVLSGKTDKYTISDFISIEP</sequence>
<evidence type="ECO:0000313" key="3">
    <source>
        <dbReference type="Proteomes" id="UP000823641"/>
    </source>
</evidence>
<dbReference type="GO" id="GO:0004197">
    <property type="term" value="F:cysteine-type endopeptidase activity"/>
    <property type="evidence" value="ECO:0007669"/>
    <property type="project" value="InterPro"/>
</dbReference>
<dbReference type="Proteomes" id="UP000823641">
    <property type="component" value="Unassembled WGS sequence"/>
</dbReference>
<evidence type="ECO:0000259" key="1">
    <source>
        <dbReference type="Pfam" id="PF00656"/>
    </source>
</evidence>
<dbReference type="PANTHER" id="PTHR48104">
    <property type="entry name" value="METACASPASE-4"/>
    <property type="match status" value="1"/>
</dbReference>
<proteinExistence type="predicted"/>
<accession>A0A9D9HRY9</accession>
<dbReference type="AlphaFoldDB" id="A0A9D9HRY9"/>
<dbReference type="InterPro" id="IPR050452">
    <property type="entry name" value="Metacaspase"/>
</dbReference>
<name>A0A9D9HRY9_9BACT</name>
<evidence type="ECO:0000313" key="2">
    <source>
        <dbReference type="EMBL" id="MBO8458950.1"/>
    </source>
</evidence>